<dbReference type="PANTHER" id="PTHR43176">
    <property type="entry name" value="3-HYDROXYISOBUTYRYL-COA HYDROLASE-RELATED"/>
    <property type="match status" value="1"/>
</dbReference>
<dbReference type="InterPro" id="IPR029045">
    <property type="entry name" value="ClpP/crotonase-like_dom_sf"/>
</dbReference>
<evidence type="ECO:0000256" key="3">
    <source>
        <dbReference type="ARBA" id="ARBA00022801"/>
    </source>
</evidence>
<dbReference type="GO" id="GO:0006574">
    <property type="term" value="P:L-valine catabolic process"/>
    <property type="evidence" value="ECO:0007669"/>
    <property type="project" value="TreeGrafter"/>
</dbReference>
<dbReference type="OrthoDB" id="9790967at2"/>
<dbReference type="Pfam" id="PF16113">
    <property type="entry name" value="ECH_2"/>
    <property type="match status" value="1"/>
</dbReference>
<keyword evidence="5" id="KW-0413">Isomerase</keyword>
<comment type="caution">
    <text evidence="5">The sequence shown here is derived from an EMBL/GenBank/DDBJ whole genome shotgun (WGS) entry which is preliminary data.</text>
</comment>
<evidence type="ECO:0000256" key="2">
    <source>
        <dbReference type="ARBA" id="ARBA00011915"/>
    </source>
</evidence>
<dbReference type="Gene3D" id="3.90.226.10">
    <property type="entry name" value="2-enoyl-CoA Hydratase, Chain A, domain 1"/>
    <property type="match status" value="1"/>
</dbReference>
<dbReference type="GO" id="GO:0003860">
    <property type="term" value="F:3-hydroxyisobutyryl-CoA hydrolase activity"/>
    <property type="evidence" value="ECO:0007669"/>
    <property type="project" value="UniProtKB-EC"/>
</dbReference>
<evidence type="ECO:0000259" key="4">
    <source>
        <dbReference type="Pfam" id="PF16113"/>
    </source>
</evidence>
<keyword evidence="3" id="KW-0378">Hydrolase</keyword>
<reference evidence="5 6" key="1">
    <citation type="submission" date="2019-04" db="EMBL/GenBank/DDBJ databases">
        <title>Trinickia sp. 7GSK02, isolated from subtropical forest soil.</title>
        <authorList>
            <person name="Gao Z.-H."/>
            <person name="Qiu L.-H."/>
        </authorList>
    </citation>
    <scope>NUCLEOTIDE SEQUENCE [LARGE SCALE GENOMIC DNA]</scope>
    <source>
        <strain evidence="5 6">7GSK02</strain>
    </source>
</reference>
<sequence>MNERVEAPAVQVQAAQSPEAPSQGRVLCHVVNRVAILTLDRPHALNALSHEMVLELAEQVERCRGDDKIVALVLRGTGDKGFCAGGDVRALYHASAAPLTDTPSAWQQFFIDEYRLDFALHAFPKPIVALMDGITMGGGMGLSQAATLRIATERSKIAMPETRIGFVPDVGATRFLSVMPVELELYVGLTGATLSGADAVRCRLADACVPGEWLRTFEARLQRMPDTDVERALADVFIPPANITPHANLDAFMPLIVKHFAPRLSVMEMAASLAADLRLDPPRELRTWLQATLDALNAHSPTMLQVTREALLRGRSMTLAECFRMELGIATRAIEEGDFREGVRAHLVDKDRQPRWQPATLAEVRIERERHFLRSPWMSDRHPLAELGALPQRRASKLAA</sequence>
<organism evidence="5 6">
    <name type="scientific">Trinickia terrae</name>
    <dbReference type="NCBI Taxonomy" id="2571161"/>
    <lineage>
        <taxon>Bacteria</taxon>
        <taxon>Pseudomonadati</taxon>
        <taxon>Pseudomonadota</taxon>
        <taxon>Betaproteobacteria</taxon>
        <taxon>Burkholderiales</taxon>
        <taxon>Burkholderiaceae</taxon>
        <taxon>Trinickia</taxon>
    </lineage>
</organism>
<dbReference type="GO" id="GO:0005829">
    <property type="term" value="C:cytosol"/>
    <property type="evidence" value="ECO:0007669"/>
    <property type="project" value="TreeGrafter"/>
</dbReference>
<protein>
    <recommendedName>
        <fullName evidence="2">3-hydroxyisobutyryl-CoA hydrolase</fullName>
        <ecNumber evidence="2">3.1.2.4</ecNumber>
    </recommendedName>
</protein>
<dbReference type="NCBIfam" id="NF004127">
    <property type="entry name" value="PRK05617.1"/>
    <property type="match status" value="1"/>
</dbReference>
<name>A0A4U1IFZ9_9BURK</name>
<dbReference type="CDD" id="cd06558">
    <property type="entry name" value="crotonase-like"/>
    <property type="match status" value="1"/>
</dbReference>
<dbReference type="InterPro" id="IPR045004">
    <property type="entry name" value="ECH_dom"/>
</dbReference>
<feature type="domain" description="Enoyl-CoA hydratase/isomerase" evidence="4">
    <location>
        <begin position="35"/>
        <end position="369"/>
    </location>
</feature>
<evidence type="ECO:0000256" key="1">
    <source>
        <dbReference type="ARBA" id="ARBA00001709"/>
    </source>
</evidence>
<dbReference type="PANTHER" id="PTHR43176:SF3">
    <property type="entry name" value="3-HYDROXYISOBUTYRYL-COA HYDROLASE, MITOCHONDRIAL"/>
    <property type="match status" value="1"/>
</dbReference>
<evidence type="ECO:0000313" key="5">
    <source>
        <dbReference type="EMBL" id="TKC92668.1"/>
    </source>
</evidence>
<gene>
    <name evidence="5" type="ORF">FAZ69_03105</name>
</gene>
<keyword evidence="6" id="KW-1185">Reference proteome</keyword>
<dbReference type="EMBL" id="SWJE01000001">
    <property type="protein sequence ID" value="TKC92668.1"/>
    <property type="molecule type" value="Genomic_DNA"/>
</dbReference>
<proteinExistence type="predicted"/>
<dbReference type="Proteomes" id="UP000305539">
    <property type="component" value="Unassembled WGS sequence"/>
</dbReference>
<comment type="catalytic activity">
    <reaction evidence="1">
        <text>3-hydroxy-2-methylpropanoyl-CoA + H2O = 3-hydroxy-2-methylpropanoate + CoA + H(+)</text>
        <dbReference type="Rhea" id="RHEA:20888"/>
        <dbReference type="ChEBI" id="CHEBI:11805"/>
        <dbReference type="ChEBI" id="CHEBI:15377"/>
        <dbReference type="ChEBI" id="CHEBI:15378"/>
        <dbReference type="ChEBI" id="CHEBI:57287"/>
        <dbReference type="ChEBI" id="CHEBI:57340"/>
        <dbReference type="EC" id="3.1.2.4"/>
    </reaction>
</comment>
<dbReference type="SUPFAM" id="SSF52096">
    <property type="entry name" value="ClpP/crotonase"/>
    <property type="match status" value="1"/>
</dbReference>
<evidence type="ECO:0000313" key="6">
    <source>
        <dbReference type="Proteomes" id="UP000305539"/>
    </source>
</evidence>
<dbReference type="InterPro" id="IPR032259">
    <property type="entry name" value="HIBYL-CoA-H"/>
</dbReference>
<accession>A0A4U1IFZ9</accession>
<dbReference type="GO" id="GO:0016853">
    <property type="term" value="F:isomerase activity"/>
    <property type="evidence" value="ECO:0007669"/>
    <property type="project" value="UniProtKB-KW"/>
</dbReference>
<dbReference type="EC" id="3.1.2.4" evidence="2"/>
<dbReference type="AlphaFoldDB" id="A0A4U1IFZ9"/>